<reference evidence="1 2" key="1">
    <citation type="submission" date="2016-06" db="EMBL/GenBank/DDBJ databases">
        <title>Evolution of pathogenesis and genome organization in the Tremellales.</title>
        <authorList>
            <person name="Cuomo C."/>
            <person name="Litvintseva A."/>
            <person name="Heitman J."/>
            <person name="Chen Y."/>
            <person name="Sun S."/>
            <person name="Springer D."/>
            <person name="Dromer F."/>
            <person name="Young S."/>
            <person name="Zeng Q."/>
            <person name="Chapman S."/>
            <person name="Gujja S."/>
            <person name="Saif S."/>
            <person name="Birren B."/>
        </authorList>
    </citation>
    <scope>NUCLEOTIDE SEQUENCE [LARGE SCALE GENOMIC DNA]</scope>
    <source>
        <strain evidence="1 2">ATCC 28783</strain>
    </source>
</reference>
<dbReference type="VEuPathDB" id="FungiDB:TREMEDRAFT_61622"/>
<comment type="caution">
    <text evidence="1">The sequence shown here is derived from an EMBL/GenBank/DDBJ whole genome shotgun (WGS) entry which is preliminary data.</text>
</comment>
<dbReference type="AlphaFoldDB" id="A0A4Q1BUS2"/>
<evidence type="ECO:0000313" key="1">
    <source>
        <dbReference type="EMBL" id="RXK41742.1"/>
    </source>
</evidence>
<dbReference type="InParanoid" id="A0A4Q1BUS2"/>
<dbReference type="Proteomes" id="UP000289152">
    <property type="component" value="Unassembled WGS sequence"/>
</dbReference>
<sequence length="296" mass="32624">MRGLNDPRRSQDWAFFNKYDAIAPSAPTSIEVPITRSSLGPIELLIASDEWHDTDKLRVRRLPPNPQVPTLALNHSNQQPGILYLPPNYLLSTLLEADGNSGQSSVLEAAHIFLRPAEDTSILEACISSIPTSVSYNRRYGGIPHSNLGSQFDLALRIGDVQHGTYTSHVLPSGYTWGVVELPYGDTIRDWAEYEDDATLKSTLFSMGRRDEGDLHARNTLAELFGPEGVEVEFWPLRPDETEEEVLSGLDQRPHKKLLNMSGVLEVTVNLISGYATSATDVEAQLEDSHISGGSS</sequence>
<accession>A0A4Q1BUS2</accession>
<keyword evidence="2" id="KW-1185">Reference proteome</keyword>
<gene>
    <name evidence="1" type="ORF">M231_00977</name>
</gene>
<dbReference type="EMBL" id="SDIL01000006">
    <property type="protein sequence ID" value="RXK41742.1"/>
    <property type="molecule type" value="Genomic_DNA"/>
</dbReference>
<protein>
    <submittedName>
        <fullName evidence="1">Uncharacterized protein</fullName>
    </submittedName>
</protein>
<evidence type="ECO:0000313" key="2">
    <source>
        <dbReference type="Proteomes" id="UP000289152"/>
    </source>
</evidence>
<proteinExistence type="predicted"/>
<name>A0A4Q1BUS2_TREME</name>
<organism evidence="1 2">
    <name type="scientific">Tremella mesenterica</name>
    <name type="common">Jelly fungus</name>
    <dbReference type="NCBI Taxonomy" id="5217"/>
    <lineage>
        <taxon>Eukaryota</taxon>
        <taxon>Fungi</taxon>
        <taxon>Dikarya</taxon>
        <taxon>Basidiomycota</taxon>
        <taxon>Agaricomycotina</taxon>
        <taxon>Tremellomycetes</taxon>
        <taxon>Tremellales</taxon>
        <taxon>Tremellaceae</taxon>
        <taxon>Tremella</taxon>
    </lineage>
</organism>